<feature type="region of interest" description="Disordered" evidence="1">
    <location>
        <begin position="402"/>
        <end position="548"/>
    </location>
</feature>
<evidence type="ECO:0000259" key="3">
    <source>
        <dbReference type="Pfam" id="PF17892"/>
    </source>
</evidence>
<feature type="domain" description="Cadherin-like" evidence="3">
    <location>
        <begin position="958"/>
        <end position="1036"/>
    </location>
</feature>
<evidence type="ECO:0000259" key="2">
    <source>
        <dbReference type="Pfam" id="PF04773"/>
    </source>
</evidence>
<feature type="compositionally biased region" description="Pro residues" evidence="1">
    <location>
        <begin position="470"/>
        <end position="548"/>
    </location>
</feature>
<dbReference type="PANTHER" id="PTHR38731">
    <property type="entry name" value="LIPL45-RELATED LIPOPROTEIN-RELATED"/>
    <property type="match status" value="1"/>
</dbReference>
<organism evidence="4 5">
    <name type="scientific">Thioflexithrix psekupsensis</name>
    <dbReference type="NCBI Taxonomy" id="1570016"/>
    <lineage>
        <taxon>Bacteria</taxon>
        <taxon>Pseudomonadati</taxon>
        <taxon>Pseudomonadota</taxon>
        <taxon>Gammaproteobacteria</taxon>
        <taxon>Thiotrichales</taxon>
        <taxon>Thioflexithrix</taxon>
    </lineage>
</organism>
<dbReference type="Pfam" id="PF17892">
    <property type="entry name" value="Cadherin_5"/>
    <property type="match status" value="2"/>
</dbReference>
<dbReference type="PANTHER" id="PTHR38731:SF1">
    <property type="entry name" value="FECR PROTEIN DOMAIN-CONTAINING PROTEIN"/>
    <property type="match status" value="1"/>
</dbReference>
<dbReference type="SUPFAM" id="SSF51120">
    <property type="entry name" value="beta-Roll"/>
    <property type="match status" value="1"/>
</dbReference>
<dbReference type="InterPro" id="IPR041690">
    <property type="entry name" value="Cadherin_5"/>
</dbReference>
<dbReference type="InterPro" id="IPR011049">
    <property type="entry name" value="Serralysin-like_metalloprot_C"/>
</dbReference>
<gene>
    <name evidence="4" type="ORF">TPSD3_04365</name>
</gene>
<proteinExistence type="predicted"/>
<dbReference type="Pfam" id="PF04773">
    <property type="entry name" value="FecR"/>
    <property type="match status" value="1"/>
</dbReference>
<reference evidence="4 5" key="1">
    <citation type="submission" date="2016-12" db="EMBL/GenBank/DDBJ databases">
        <title>Thioflexothrix psekupsii D3 genome sequencing and assembly.</title>
        <authorList>
            <person name="Fomenkov A."/>
            <person name="Vincze T."/>
            <person name="Grabovich M."/>
            <person name="Anton B.P."/>
            <person name="Dubinina G."/>
            <person name="Orlova M."/>
            <person name="Belousova E."/>
            <person name="Roberts R.J."/>
        </authorList>
    </citation>
    <scope>NUCLEOTIDE SEQUENCE [LARGE SCALE GENOMIC DNA]</scope>
    <source>
        <strain evidence="4">D3</strain>
    </source>
</reference>
<evidence type="ECO:0000313" key="5">
    <source>
        <dbReference type="Proteomes" id="UP000194798"/>
    </source>
</evidence>
<feature type="domain" description="Cadherin-like" evidence="3">
    <location>
        <begin position="747"/>
        <end position="842"/>
    </location>
</feature>
<dbReference type="Proteomes" id="UP000194798">
    <property type="component" value="Unassembled WGS sequence"/>
</dbReference>
<evidence type="ECO:0000313" key="4">
    <source>
        <dbReference type="EMBL" id="OUD15749.1"/>
    </source>
</evidence>
<feature type="region of interest" description="Disordered" evidence="1">
    <location>
        <begin position="292"/>
        <end position="367"/>
    </location>
</feature>
<evidence type="ECO:0008006" key="6">
    <source>
        <dbReference type="Google" id="ProtNLM"/>
    </source>
</evidence>
<dbReference type="InterPro" id="IPR006860">
    <property type="entry name" value="FecR"/>
</dbReference>
<feature type="compositionally biased region" description="Pro residues" evidence="1">
    <location>
        <begin position="420"/>
        <end position="440"/>
    </location>
</feature>
<keyword evidence="5" id="KW-1185">Reference proteome</keyword>
<sequence length="1318" mass="142362">MLAFSQSSHLSTELTDSFVLPHEVLLREVQWLRQGDHLLIKWWSETITIEHYFNNPIPLSINNGKILDVPEIMAQLTPQLPHHWAAEGQLTIGAAMPVIGTATLVVNGPVTVENDRGQIRQVAQGDPIYLNDKVQTPAKGYIKITLNDGSTFQLGPLSRAQLEKYSYVAEEQGGELEVNMFIGFFRFISGKISGDSGEQHTVIKTPSATIGIRGSEIDALIEGNGATTILHTEGLISITPRFSHETFTIFEPGTRIYIDNITLLRSMVSLQEVEQFKAQLAPLKTYQDSLSPLILQPGTGQGQERGHDTPRTDPSSPPPPNNSGQNQPMPTPPEKGDFKPTKDPFSPFDGQHFNHLGHPPPRPFDAPNVFRNKLVAPKTDYFTPGKPLIDLPLSEAQTEFFKPHFFDKPNPFSNEHSKNLPPPSHGLVPPLPPPVLPVPPESEDNSDDVVSPTPPIPPQDALPIPEEPEPPITPPQPPVVPPEPPITPLQPPVVPPEPPITPPQPPVVSPESPITPPQPPVIAPEPPPTPPVIPTLPEPPPSPDPISPPLPVNNAPIANADHVDLGTNRSVSIDYLLQNDRDIDSESLRILSVQNAQNGQVILLDNNTVIFTRDLVNNTESFTGSFSYTITDDKGGFAGANVTVIGDPIITPLPSLPPVAAPDQFMMVKNTALSLESSQLLANDSDPQNLPLTLISVIQGEGGRVSLQGQQIEFIAENNFIGSGFFSYQIQNSAGQSTQSTVTVNIVNQAPQAQNDFFSTEQNQPLTLSIQELLANDQDLDGDLFTLTNIFPATDGNAILSEDNRQIIFTPNPDFSGEARFDYQIADLHNSTATATVIITVEPLVQNIEAIDDNFTAFVNDEFVLSAKELLGNDQFSNSELQNSALIQSVNNPVNGRVIFDAETQAIRFIPETDFIGNASFIYEVIADSITATATVTINYLGALPEPVNAVNDSGFFTKMGQALTIDPNRLLANDNNPNNLPLSMTQLSAAQHGQVQLNLNGQIEFLPEANYIGIARFNYEITDGQTNSTATVFIDVLNANQAPVANPDQFEIPFLQSISLDVADLLANDIDPDSTDIIRFMGVSNIPEGLTIEVSGNDLHLWADYRALAATDSVSFNYLISDGEIESEGTVELQPSNVFLGTEGADTFRPNLSSDVQIFKGLGGNDTFGIPGPNAILLGDAGNDLFSLKADAAAGVIIEGGSNLDTLRLSGGEGQILNLIQNSQLATDQAITLTGIDRLDLTQGNGHQLVLGLSDVLAISDTGNLRIDGNSSSLVNSTNQGWNNIGLTEQDGVPYYRYAASGAELLINTDIALQFIS</sequence>
<accession>A0A251XBK1</accession>
<dbReference type="EMBL" id="MSLT01000006">
    <property type="protein sequence ID" value="OUD15749.1"/>
    <property type="molecule type" value="Genomic_DNA"/>
</dbReference>
<protein>
    <recommendedName>
        <fullName evidence="6">FecR protein domain-containing protein</fullName>
    </recommendedName>
</protein>
<dbReference type="Gene3D" id="2.60.40.3440">
    <property type="match status" value="4"/>
</dbReference>
<dbReference type="RefSeq" id="WP_176329719.1">
    <property type="nucleotide sequence ID" value="NZ_MSLT01000006.1"/>
</dbReference>
<feature type="domain" description="FecR protein" evidence="2">
    <location>
        <begin position="132"/>
        <end position="234"/>
    </location>
</feature>
<dbReference type="NCBIfam" id="NF012211">
    <property type="entry name" value="tand_rpt_95"/>
    <property type="match status" value="3"/>
</dbReference>
<dbReference type="Pfam" id="PF17963">
    <property type="entry name" value="Big_9"/>
    <property type="match status" value="4"/>
</dbReference>
<comment type="caution">
    <text evidence="4">The sequence shown here is derived from an EMBL/GenBank/DDBJ whole genome shotgun (WGS) entry which is preliminary data.</text>
</comment>
<evidence type="ECO:0000256" key="1">
    <source>
        <dbReference type="SAM" id="MobiDB-lite"/>
    </source>
</evidence>
<name>A0A251XBK1_9GAMM</name>